<proteinExistence type="predicted"/>
<feature type="transmembrane region" description="Helical" evidence="2">
    <location>
        <begin position="254"/>
        <end position="276"/>
    </location>
</feature>
<comment type="caution">
    <text evidence="4">The sequence shown here is derived from an EMBL/GenBank/DDBJ whole genome shotgun (WGS) entry which is preliminary data.</text>
</comment>
<keyword evidence="2" id="KW-0472">Membrane</keyword>
<name>A0A3S2YYW6_9ACTN</name>
<keyword evidence="2" id="KW-0812">Transmembrane</keyword>
<dbReference type="EMBL" id="RZYA01000010">
    <property type="protein sequence ID" value="RVU22535.1"/>
    <property type="molecule type" value="Genomic_DNA"/>
</dbReference>
<feature type="transmembrane region" description="Helical" evidence="2">
    <location>
        <begin position="156"/>
        <end position="175"/>
    </location>
</feature>
<feature type="transmembrane region" description="Helical" evidence="2">
    <location>
        <begin position="78"/>
        <end position="101"/>
    </location>
</feature>
<feature type="transmembrane region" description="Helical" evidence="2">
    <location>
        <begin position="121"/>
        <end position="144"/>
    </location>
</feature>
<feature type="transmembrane region" description="Helical" evidence="2">
    <location>
        <begin position="228"/>
        <end position="248"/>
    </location>
</feature>
<dbReference type="Pfam" id="PF01569">
    <property type="entry name" value="PAP2"/>
    <property type="match status" value="1"/>
</dbReference>
<evidence type="ECO:0000313" key="5">
    <source>
        <dbReference type="Proteomes" id="UP000283128"/>
    </source>
</evidence>
<evidence type="ECO:0000259" key="3">
    <source>
        <dbReference type="Pfam" id="PF01569"/>
    </source>
</evidence>
<dbReference type="CDD" id="cd03392">
    <property type="entry name" value="PAP2_like_2"/>
    <property type="match status" value="1"/>
</dbReference>
<dbReference type="Proteomes" id="UP000283128">
    <property type="component" value="Unassembled WGS sequence"/>
</dbReference>
<reference evidence="4 5" key="1">
    <citation type="submission" date="2019-01" db="EMBL/GenBank/DDBJ databases">
        <title>Genome sequences of Streptomyces and Rhizobium isolates collected from root and soil.</title>
        <authorList>
            <person name="Chhettri S."/>
            <person name="Sevigny J.L."/>
            <person name="Sen A."/>
            <person name="Ennis N."/>
            <person name="Tisa L."/>
        </authorList>
    </citation>
    <scope>NUCLEOTIDE SEQUENCE [LARGE SCALE GENOMIC DNA]</scope>
    <source>
        <strain evidence="4 5">San01</strain>
    </source>
</reference>
<dbReference type="SUPFAM" id="SSF48317">
    <property type="entry name" value="Acid phosphatase/Vanadium-dependent haloperoxidase"/>
    <property type="match status" value="1"/>
</dbReference>
<dbReference type="OrthoDB" id="4870188at2"/>
<accession>A0A3S2YYW6</accession>
<dbReference type="Gene3D" id="1.20.144.10">
    <property type="entry name" value="Phosphatidic acid phosphatase type 2/haloperoxidase"/>
    <property type="match status" value="1"/>
</dbReference>
<dbReference type="AlphaFoldDB" id="A0A3S2YYW6"/>
<keyword evidence="2" id="KW-1133">Transmembrane helix</keyword>
<sequence length="282" mass="29748">MRETPRPQGTVGETGSEPPQPRPGRALAHKPGASGSGTPHRSDGRPPQTPRGVRRADQVGRLGTTPPVPGRPTVFHHWAAVVSALLFLFIAWQISVGGPLLRVDERLGNAMSSGNLPGGVAQLLSDLGSVDVALPVLAVALAHTAWRGHRDGLPQWWLRPLVAALTMTAVPALVVPLKKVIARTGPAAMGPSTGYYPSGHTTTAAVAYGACLLLLLPYVRGAYARRELTIGYIIVNAGVGLGLVRRGYHWPLDVVGAWCLSVVLLYAMCAMCAAWAGRAPRD</sequence>
<keyword evidence="5" id="KW-1185">Reference proteome</keyword>
<feature type="domain" description="Phosphatidic acid phosphatase type 2/haloperoxidase" evidence="3">
    <location>
        <begin position="167"/>
        <end position="270"/>
    </location>
</feature>
<protein>
    <submittedName>
        <fullName evidence="4">Phosphatase PAP2 family protein</fullName>
    </submittedName>
</protein>
<gene>
    <name evidence="4" type="ORF">EOT10_21465</name>
</gene>
<dbReference type="InterPro" id="IPR000326">
    <property type="entry name" value="PAP2/HPO"/>
</dbReference>
<evidence type="ECO:0000256" key="1">
    <source>
        <dbReference type="SAM" id="MobiDB-lite"/>
    </source>
</evidence>
<feature type="region of interest" description="Disordered" evidence="1">
    <location>
        <begin position="1"/>
        <end position="70"/>
    </location>
</feature>
<dbReference type="InterPro" id="IPR036938">
    <property type="entry name" value="PAP2/HPO_sf"/>
</dbReference>
<evidence type="ECO:0000256" key="2">
    <source>
        <dbReference type="SAM" id="Phobius"/>
    </source>
</evidence>
<feature type="transmembrane region" description="Helical" evidence="2">
    <location>
        <begin position="195"/>
        <end position="216"/>
    </location>
</feature>
<evidence type="ECO:0000313" key="4">
    <source>
        <dbReference type="EMBL" id="RVU22535.1"/>
    </source>
</evidence>
<organism evidence="4 5">
    <name type="scientific">Streptomyces antnestii</name>
    <dbReference type="NCBI Taxonomy" id="2494256"/>
    <lineage>
        <taxon>Bacteria</taxon>
        <taxon>Bacillati</taxon>
        <taxon>Actinomycetota</taxon>
        <taxon>Actinomycetes</taxon>
        <taxon>Kitasatosporales</taxon>
        <taxon>Streptomycetaceae</taxon>
        <taxon>Streptomyces</taxon>
    </lineage>
</organism>